<dbReference type="EMBL" id="AP035768">
    <property type="protein sequence ID" value="BFO18835.1"/>
    <property type="molecule type" value="Genomic_DNA"/>
</dbReference>
<gene>
    <name evidence="3" type="ORF">SHKM778_52230</name>
</gene>
<accession>A0AAT9HNH8</accession>
<dbReference type="AlphaFoldDB" id="A0AAT9HNH8"/>
<reference evidence="3" key="2">
    <citation type="submission" date="2024-07" db="EMBL/GenBank/DDBJ databases">
        <title>Streptomyces haneummycinica sp. nov., a new antibiotic-producing actinobacterium isolated from marine sediment.</title>
        <authorList>
            <person name="Uemura M."/>
            <person name="Hamada M."/>
            <person name="Hirano S."/>
            <person name="Kobayashi K."/>
            <person name="Ohshiro T."/>
            <person name="Kobayashi T."/>
            <person name="Terahara T."/>
        </authorList>
    </citation>
    <scope>NUCLEOTIDE SEQUENCE</scope>
    <source>
        <strain evidence="3">KM77-8</strain>
    </source>
</reference>
<reference evidence="3" key="1">
    <citation type="submission" date="2024-06" db="EMBL/GenBank/DDBJ databases">
        <authorList>
            <consortium name="consrtm"/>
            <person name="Uemura M."/>
            <person name="Terahara T."/>
        </authorList>
    </citation>
    <scope>NUCLEOTIDE SEQUENCE</scope>
    <source>
        <strain evidence="3">KM77-8</strain>
    </source>
</reference>
<organism evidence="3">
    <name type="scientific">Streptomyces haneummycinicus</name>
    <dbReference type="NCBI Taxonomy" id="3074435"/>
    <lineage>
        <taxon>Bacteria</taxon>
        <taxon>Bacillati</taxon>
        <taxon>Actinomycetota</taxon>
        <taxon>Actinomycetes</taxon>
        <taxon>Kitasatosporales</taxon>
        <taxon>Streptomycetaceae</taxon>
        <taxon>Streptomyces</taxon>
    </lineage>
</organism>
<evidence type="ECO:0000256" key="2">
    <source>
        <dbReference type="SAM" id="Phobius"/>
    </source>
</evidence>
<feature type="transmembrane region" description="Helical" evidence="2">
    <location>
        <begin position="6"/>
        <end position="30"/>
    </location>
</feature>
<feature type="region of interest" description="Disordered" evidence="1">
    <location>
        <begin position="31"/>
        <end position="66"/>
    </location>
</feature>
<name>A0AAT9HNH8_9ACTN</name>
<keyword evidence="2" id="KW-0472">Membrane</keyword>
<keyword evidence="2" id="KW-1133">Transmembrane helix</keyword>
<proteinExistence type="predicted"/>
<evidence type="ECO:0000313" key="3">
    <source>
        <dbReference type="EMBL" id="BFO18835.1"/>
    </source>
</evidence>
<sequence>MGPTEAARYLYGAAIVLVLLYAPDGLHGLTRRLRDRVRRRRPRTPTPDTVVPSPPQPAARPKEHTP</sequence>
<feature type="compositionally biased region" description="Basic residues" evidence="1">
    <location>
        <begin position="31"/>
        <end position="43"/>
    </location>
</feature>
<keyword evidence="2" id="KW-0812">Transmembrane</keyword>
<protein>
    <submittedName>
        <fullName evidence="3">Uncharacterized protein</fullName>
    </submittedName>
</protein>
<evidence type="ECO:0000256" key="1">
    <source>
        <dbReference type="SAM" id="MobiDB-lite"/>
    </source>
</evidence>